<evidence type="ECO:0000256" key="8">
    <source>
        <dbReference type="ARBA" id="ARBA00023065"/>
    </source>
</evidence>
<dbReference type="AlphaFoldDB" id="A0A4W3KKR9"/>
<evidence type="ECO:0000313" key="14">
    <source>
        <dbReference type="Proteomes" id="UP000314986"/>
    </source>
</evidence>
<reference evidence="14" key="3">
    <citation type="journal article" date="2014" name="Nature">
        <title>Elephant shark genome provides unique insights into gnathostome evolution.</title>
        <authorList>
            <consortium name="International Elephant Shark Genome Sequencing Consortium"/>
            <person name="Venkatesh B."/>
            <person name="Lee A.P."/>
            <person name="Ravi V."/>
            <person name="Maurya A.K."/>
            <person name="Lian M.M."/>
            <person name="Swann J.B."/>
            <person name="Ohta Y."/>
            <person name="Flajnik M.F."/>
            <person name="Sutoh Y."/>
            <person name="Kasahara M."/>
            <person name="Hoon S."/>
            <person name="Gangu V."/>
            <person name="Roy S.W."/>
            <person name="Irimia M."/>
            <person name="Korzh V."/>
            <person name="Kondrychyn I."/>
            <person name="Lim Z.W."/>
            <person name="Tay B.H."/>
            <person name="Tohari S."/>
            <person name="Kong K.W."/>
            <person name="Ho S."/>
            <person name="Lorente-Galdos B."/>
            <person name="Quilez J."/>
            <person name="Marques-Bonet T."/>
            <person name="Raney B.J."/>
            <person name="Ingham P.W."/>
            <person name="Tay A."/>
            <person name="Hillier L.W."/>
            <person name="Minx P."/>
            <person name="Boehm T."/>
            <person name="Wilson R.K."/>
            <person name="Brenner S."/>
            <person name="Warren W.C."/>
        </authorList>
    </citation>
    <scope>NUCLEOTIDE SEQUENCE [LARGE SCALE GENOMIC DNA]</scope>
</reference>
<evidence type="ECO:0000256" key="1">
    <source>
        <dbReference type="ARBA" id="ARBA00004651"/>
    </source>
</evidence>
<reference evidence="14" key="1">
    <citation type="journal article" date="2006" name="Science">
        <title>Ancient noncoding elements conserved in the human genome.</title>
        <authorList>
            <person name="Venkatesh B."/>
            <person name="Kirkness E.F."/>
            <person name="Loh Y.H."/>
            <person name="Halpern A.L."/>
            <person name="Lee A.P."/>
            <person name="Johnson J."/>
            <person name="Dandona N."/>
            <person name="Viswanathan L.D."/>
            <person name="Tay A."/>
            <person name="Venter J.C."/>
            <person name="Strausberg R.L."/>
            <person name="Brenner S."/>
        </authorList>
    </citation>
    <scope>NUCLEOTIDE SEQUENCE [LARGE SCALE GENOMIC DNA]</scope>
</reference>
<feature type="transmembrane region" description="Helical" evidence="12">
    <location>
        <begin position="129"/>
        <end position="157"/>
    </location>
</feature>
<protein>
    <submittedName>
        <fullName evidence="13">Sodium-coupled monocarboxylate transporter 2-like</fullName>
    </submittedName>
</protein>
<evidence type="ECO:0000256" key="3">
    <source>
        <dbReference type="ARBA" id="ARBA00022448"/>
    </source>
</evidence>
<evidence type="ECO:0000256" key="9">
    <source>
        <dbReference type="ARBA" id="ARBA00023136"/>
    </source>
</evidence>
<dbReference type="GO" id="GO:0005886">
    <property type="term" value="C:plasma membrane"/>
    <property type="evidence" value="ECO:0007669"/>
    <property type="project" value="UniProtKB-SubCell"/>
</dbReference>
<feature type="transmembrane region" description="Helical" evidence="12">
    <location>
        <begin position="100"/>
        <end position="122"/>
    </location>
</feature>
<dbReference type="NCBIfam" id="TIGR00813">
    <property type="entry name" value="sss"/>
    <property type="match status" value="1"/>
</dbReference>
<dbReference type="Proteomes" id="UP000314986">
    <property type="component" value="Unassembled WGS sequence"/>
</dbReference>
<sequence>MSESKVFQAWDYAVFSFQNYNFTLISCASEMLLLPYSSEISLIVVTVIGSPAEVYTFGSMVLLYIFSSLITMIITCVIYLPLFYRLNILSTYEVMEKKSLLFSLLLGMGIVISPQGGIKAVVWTDVFQICVMVAGLLAVLIQGSIHVGGFGKVWSIAQKGGRLNFFDFDFDPRKRHTFWSILIGGTFAWTAIYCCNQAQIQRYLACKSEREARKAIILNWFGMCMVTITACFCGLVMYAVYETCDPLMSNRINDPNQLAPLLVLDIFSELPGISGLFVASAFSGTLSTVSSGINSMSAVVMEDFISTSWKPWKYLSRSKKTLISKLLVVFFGFTSIGLAGVASLLHGNVMQISRSVDGLLLGPLIGAFTLAALCPRSNSKGTFVGVLVGLILSLWLGIGSQIYRPSDRFTETLTFSIAGCVQANVTTSSSVNITALMTTITSVKQEQEFSILDNIYSLSYAYYTPVGCLSTIFVGLIVSVLTEGAKDVDPAYLAPILHTIHRMVFKKEKIPPLSETVRIPNSQD</sequence>
<evidence type="ECO:0000256" key="7">
    <source>
        <dbReference type="ARBA" id="ARBA00023053"/>
    </source>
</evidence>
<evidence type="ECO:0000313" key="13">
    <source>
        <dbReference type="Ensembl" id="ENSCMIP00000049110.1"/>
    </source>
</evidence>
<dbReference type="PANTHER" id="PTHR42985:SF45">
    <property type="entry name" value="SODIUM_IODIDE COTRANSPORTER-LIKE"/>
    <property type="match status" value="1"/>
</dbReference>
<evidence type="ECO:0000256" key="5">
    <source>
        <dbReference type="ARBA" id="ARBA00022692"/>
    </source>
</evidence>
<keyword evidence="9 12" id="KW-0472">Membrane</keyword>
<feature type="transmembrane region" description="Helical" evidence="12">
    <location>
        <begin position="382"/>
        <end position="403"/>
    </location>
</feature>
<accession>A0A4W3KKR9</accession>
<dbReference type="Gene3D" id="1.20.1730.10">
    <property type="entry name" value="Sodium/glucose cotransporter"/>
    <property type="match status" value="1"/>
</dbReference>
<keyword evidence="14" id="KW-1185">Reference proteome</keyword>
<evidence type="ECO:0000256" key="10">
    <source>
        <dbReference type="ARBA" id="ARBA00023201"/>
    </source>
</evidence>
<dbReference type="InterPro" id="IPR001734">
    <property type="entry name" value="Na/solute_symporter"/>
</dbReference>
<comment type="subcellular location">
    <subcellularLocation>
        <location evidence="1">Cell membrane</location>
        <topology evidence="1">Multi-pass membrane protein</topology>
    </subcellularLocation>
</comment>
<keyword evidence="3" id="KW-0813">Transport</keyword>
<keyword evidence="5 12" id="KW-0812">Transmembrane</keyword>
<keyword evidence="4" id="KW-1003">Cell membrane</keyword>
<keyword evidence="7" id="KW-0915">Sodium</keyword>
<comment type="similarity">
    <text evidence="2 11">Belongs to the sodium:solute symporter (SSF) (TC 2.A.21) family.</text>
</comment>
<dbReference type="PROSITE" id="PS50283">
    <property type="entry name" value="NA_SOLUT_SYMP_3"/>
    <property type="match status" value="1"/>
</dbReference>
<organism evidence="13 14">
    <name type="scientific">Callorhinchus milii</name>
    <name type="common">Ghost shark</name>
    <dbReference type="NCBI Taxonomy" id="7868"/>
    <lineage>
        <taxon>Eukaryota</taxon>
        <taxon>Metazoa</taxon>
        <taxon>Chordata</taxon>
        <taxon>Craniata</taxon>
        <taxon>Vertebrata</taxon>
        <taxon>Chondrichthyes</taxon>
        <taxon>Holocephali</taxon>
        <taxon>Chimaeriformes</taxon>
        <taxon>Callorhinchidae</taxon>
        <taxon>Callorhinchus</taxon>
    </lineage>
</organism>
<evidence type="ECO:0000256" key="6">
    <source>
        <dbReference type="ARBA" id="ARBA00022989"/>
    </source>
</evidence>
<feature type="transmembrane region" description="Helical" evidence="12">
    <location>
        <begin position="322"/>
        <end position="346"/>
    </location>
</feature>
<dbReference type="GO" id="GO:0006814">
    <property type="term" value="P:sodium ion transport"/>
    <property type="evidence" value="ECO:0007669"/>
    <property type="project" value="UniProtKB-KW"/>
</dbReference>
<feature type="transmembrane region" description="Helical" evidence="12">
    <location>
        <begin position="61"/>
        <end position="80"/>
    </location>
</feature>
<reference evidence="13" key="5">
    <citation type="submission" date="2025-09" db="UniProtKB">
        <authorList>
            <consortium name="Ensembl"/>
        </authorList>
    </citation>
    <scope>IDENTIFICATION</scope>
</reference>
<proteinExistence type="inferred from homology"/>
<feature type="transmembrane region" description="Helical" evidence="12">
    <location>
        <begin position="216"/>
        <end position="241"/>
    </location>
</feature>
<dbReference type="InterPro" id="IPR051163">
    <property type="entry name" value="Sodium:Solute_Symporter_SSF"/>
</dbReference>
<gene>
    <name evidence="13" type="primary">LOC103175628</name>
</gene>
<evidence type="ECO:0000256" key="2">
    <source>
        <dbReference type="ARBA" id="ARBA00006434"/>
    </source>
</evidence>
<dbReference type="PANTHER" id="PTHR42985">
    <property type="entry name" value="SODIUM-COUPLED MONOCARBOXYLATE TRANSPORTER"/>
    <property type="match status" value="1"/>
</dbReference>
<name>A0A4W3KKR9_CALMI</name>
<dbReference type="GO" id="GO:0015293">
    <property type="term" value="F:symporter activity"/>
    <property type="evidence" value="ECO:0007669"/>
    <property type="project" value="TreeGrafter"/>
</dbReference>
<dbReference type="Pfam" id="PF00474">
    <property type="entry name" value="SSF"/>
    <property type="match status" value="1"/>
</dbReference>
<reference evidence="14" key="2">
    <citation type="journal article" date="2007" name="PLoS Biol.">
        <title>Survey sequencing and comparative analysis of the elephant shark (Callorhinchus milii) genome.</title>
        <authorList>
            <person name="Venkatesh B."/>
            <person name="Kirkness E.F."/>
            <person name="Loh Y.H."/>
            <person name="Halpern A.L."/>
            <person name="Lee A.P."/>
            <person name="Johnson J."/>
            <person name="Dandona N."/>
            <person name="Viswanathan L.D."/>
            <person name="Tay A."/>
            <person name="Venter J.C."/>
            <person name="Strausberg R.L."/>
            <person name="Brenner S."/>
        </authorList>
    </citation>
    <scope>NUCLEOTIDE SEQUENCE [LARGE SCALE GENOMIC DNA]</scope>
</reference>
<feature type="transmembrane region" description="Helical" evidence="12">
    <location>
        <begin position="358"/>
        <end position="375"/>
    </location>
</feature>
<dbReference type="GeneTree" id="ENSGT00940000164120"/>
<evidence type="ECO:0000256" key="11">
    <source>
        <dbReference type="RuleBase" id="RU362091"/>
    </source>
</evidence>
<dbReference type="Ensembl" id="ENSCMIT00000049789.1">
    <property type="protein sequence ID" value="ENSCMIP00000049110.1"/>
    <property type="gene ID" value="ENSCMIG00000020026.1"/>
</dbReference>
<feature type="transmembrane region" description="Helical" evidence="12">
    <location>
        <begin position="460"/>
        <end position="481"/>
    </location>
</feature>
<dbReference type="PROSITE" id="PS51257">
    <property type="entry name" value="PROKAR_LIPOPROTEIN"/>
    <property type="match status" value="1"/>
</dbReference>
<keyword evidence="10" id="KW-0739">Sodium transport</keyword>
<evidence type="ECO:0000256" key="12">
    <source>
        <dbReference type="SAM" id="Phobius"/>
    </source>
</evidence>
<evidence type="ECO:0000256" key="4">
    <source>
        <dbReference type="ARBA" id="ARBA00022475"/>
    </source>
</evidence>
<keyword evidence="8" id="KW-0406">Ion transport</keyword>
<keyword evidence="6 12" id="KW-1133">Transmembrane helix</keyword>
<feature type="transmembrane region" description="Helical" evidence="12">
    <location>
        <begin position="276"/>
        <end position="301"/>
    </location>
</feature>
<feature type="transmembrane region" description="Helical" evidence="12">
    <location>
        <begin position="177"/>
        <end position="195"/>
    </location>
</feature>
<dbReference type="InterPro" id="IPR038377">
    <property type="entry name" value="Na/Glc_symporter_sf"/>
</dbReference>
<reference evidence="13" key="4">
    <citation type="submission" date="2025-08" db="UniProtKB">
        <authorList>
            <consortium name="Ensembl"/>
        </authorList>
    </citation>
    <scope>IDENTIFICATION</scope>
</reference>